<reference evidence="1" key="1">
    <citation type="submission" date="2019-04" db="EMBL/GenBank/DDBJ databases">
        <title>Microbes associate with the intestines of laboratory mice.</title>
        <authorList>
            <person name="Navarre W."/>
            <person name="Wong E."/>
            <person name="Huang K."/>
            <person name="Tropini C."/>
            <person name="Ng K."/>
            <person name="Yu B."/>
        </authorList>
    </citation>
    <scope>NUCLEOTIDE SEQUENCE</scope>
    <source>
        <strain evidence="1">NM04_E33</strain>
    </source>
</reference>
<gene>
    <name evidence="1" type="ORF">E5331_17850</name>
</gene>
<evidence type="ECO:0000313" key="1">
    <source>
        <dbReference type="EMBL" id="TGY76484.1"/>
    </source>
</evidence>
<accession>A0AC61RBU8</accession>
<sequence length="106" mass="12365">MSPDEKSKLIIFLQQMLEDSREQAQALEHRAVKAETVAREDRARTEEMSRKMDELLSGMNELLASNRIKDNRLAEQDRLIAELRKALSDASVEEQPQRSQRSRRKK</sequence>
<evidence type="ECO:0000313" key="2">
    <source>
        <dbReference type="Proteomes" id="UP000306319"/>
    </source>
</evidence>
<organism evidence="1 2">
    <name type="scientific">Lepagella muris</name>
    <dbReference type="NCBI Taxonomy" id="3032870"/>
    <lineage>
        <taxon>Bacteria</taxon>
        <taxon>Pseudomonadati</taxon>
        <taxon>Bacteroidota</taxon>
        <taxon>Bacteroidia</taxon>
        <taxon>Bacteroidales</taxon>
        <taxon>Muribaculaceae</taxon>
        <taxon>Lepagella</taxon>
    </lineage>
</organism>
<keyword evidence="2" id="KW-1185">Reference proteome</keyword>
<dbReference type="Proteomes" id="UP000306319">
    <property type="component" value="Unassembled WGS sequence"/>
</dbReference>
<dbReference type="EMBL" id="SRYB01000039">
    <property type="protein sequence ID" value="TGY76484.1"/>
    <property type="molecule type" value="Genomic_DNA"/>
</dbReference>
<comment type="caution">
    <text evidence="1">The sequence shown here is derived from an EMBL/GenBank/DDBJ whole genome shotgun (WGS) entry which is preliminary data.</text>
</comment>
<proteinExistence type="predicted"/>
<name>A0AC61RBU8_9BACT</name>
<protein>
    <submittedName>
        <fullName evidence="1">Uncharacterized protein</fullName>
    </submittedName>
</protein>